<dbReference type="InterPro" id="IPR036148">
    <property type="entry name" value="MmgE/PrpD_sf"/>
</dbReference>
<dbReference type="GO" id="GO:0016829">
    <property type="term" value="F:lyase activity"/>
    <property type="evidence" value="ECO:0007669"/>
    <property type="project" value="InterPro"/>
</dbReference>
<name>A0A381Z4S2_9ZZZZ</name>
<proteinExistence type="inferred from homology"/>
<accession>A0A381Z4S2</accession>
<feature type="non-terminal residue" evidence="3">
    <location>
        <position position="136"/>
    </location>
</feature>
<sequence length="136" mass="14189">MNHLQAWGKYKGMSYDDLPADVITVANQCILDWFGCAIAGSAEPLAGILRKVFAHRSGQCSVIGSDLKLDAQTAGLLNGASGHALDYDDTGARTQCHGTAPVIPAVLAVAEEIGASGRELITAFVVGVEIEGRIAH</sequence>
<dbReference type="EMBL" id="UINC01019952">
    <property type="protein sequence ID" value="SVA84258.1"/>
    <property type="molecule type" value="Genomic_DNA"/>
</dbReference>
<feature type="domain" description="MmgE/PrpD N-terminal" evidence="2">
    <location>
        <begin position="12"/>
        <end position="135"/>
    </location>
</feature>
<evidence type="ECO:0000256" key="1">
    <source>
        <dbReference type="ARBA" id="ARBA00006174"/>
    </source>
</evidence>
<dbReference type="PANTHER" id="PTHR16943:SF8">
    <property type="entry name" value="2-METHYLCITRATE DEHYDRATASE"/>
    <property type="match status" value="1"/>
</dbReference>
<evidence type="ECO:0000259" key="2">
    <source>
        <dbReference type="Pfam" id="PF03972"/>
    </source>
</evidence>
<dbReference type="InterPro" id="IPR005656">
    <property type="entry name" value="MmgE_PrpD"/>
</dbReference>
<dbReference type="InterPro" id="IPR045336">
    <property type="entry name" value="MmgE_PrpD_N"/>
</dbReference>
<comment type="similarity">
    <text evidence="1">Belongs to the PrpD family.</text>
</comment>
<organism evidence="3">
    <name type="scientific">marine metagenome</name>
    <dbReference type="NCBI Taxonomy" id="408172"/>
    <lineage>
        <taxon>unclassified sequences</taxon>
        <taxon>metagenomes</taxon>
        <taxon>ecological metagenomes</taxon>
    </lineage>
</organism>
<dbReference type="PANTHER" id="PTHR16943">
    <property type="entry name" value="2-METHYLCITRATE DEHYDRATASE-RELATED"/>
    <property type="match status" value="1"/>
</dbReference>
<gene>
    <name evidence="3" type="ORF">METZ01_LOCUS137112</name>
</gene>
<protein>
    <recommendedName>
        <fullName evidence="2">MmgE/PrpD N-terminal domain-containing protein</fullName>
    </recommendedName>
</protein>
<evidence type="ECO:0000313" key="3">
    <source>
        <dbReference type="EMBL" id="SVA84258.1"/>
    </source>
</evidence>
<dbReference type="SUPFAM" id="SSF103378">
    <property type="entry name" value="2-methylcitrate dehydratase PrpD"/>
    <property type="match status" value="1"/>
</dbReference>
<dbReference type="Gene3D" id="1.10.4100.10">
    <property type="entry name" value="2-methylcitrate dehydratase PrpD"/>
    <property type="match status" value="1"/>
</dbReference>
<dbReference type="InterPro" id="IPR042183">
    <property type="entry name" value="MmgE/PrpD_sf_1"/>
</dbReference>
<dbReference type="Pfam" id="PF03972">
    <property type="entry name" value="MmgE_PrpD_N"/>
    <property type="match status" value="1"/>
</dbReference>
<dbReference type="AlphaFoldDB" id="A0A381Z4S2"/>
<reference evidence="3" key="1">
    <citation type="submission" date="2018-05" db="EMBL/GenBank/DDBJ databases">
        <authorList>
            <person name="Lanie J.A."/>
            <person name="Ng W.-L."/>
            <person name="Kazmierczak K.M."/>
            <person name="Andrzejewski T.M."/>
            <person name="Davidsen T.M."/>
            <person name="Wayne K.J."/>
            <person name="Tettelin H."/>
            <person name="Glass J.I."/>
            <person name="Rusch D."/>
            <person name="Podicherti R."/>
            <person name="Tsui H.-C.T."/>
            <person name="Winkler M.E."/>
        </authorList>
    </citation>
    <scope>NUCLEOTIDE SEQUENCE</scope>
</reference>